<dbReference type="OrthoDB" id="9795636at2"/>
<keyword evidence="7 9" id="KW-0408">Iron</keyword>
<dbReference type="eggNOG" id="COG1791">
    <property type="taxonomic scope" value="Bacteria"/>
</dbReference>
<keyword evidence="8 9" id="KW-0486">Methionine biosynthesis</keyword>
<dbReference type="RefSeq" id="WP_003628423.1">
    <property type="nucleotide sequence ID" value="NZ_BSCN01000074.1"/>
</dbReference>
<gene>
    <name evidence="9 10" type="primary">mtnD</name>
    <name evidence="10" type="ORF">SRCM100623_01185</name>
</gene>
<feature type="site" description="May play a role in metal incorporation in vivo" evidence="9">
    <location>
        <position position="96"/>
    </location>
</feature>
<keyword evidence="3 9" id="KW-0028">Amino-acid biosynthesis</keyword>
<feature type="binding site" evidence="9">
    <location>
        <position position="97"/>
    </location>
    <ligand>
        <name>Ni(2+)</name>
        <dbReference type="ChEBI" id="CHEBI:49786"/>
    </ligand>
</feature>
<dbReference type="PANTHER" id="PTHR23418:SF0">
    <property type="entry name" value="ACIREDUCTONE DIOXYGENASE"/>
    <property type="match status" value="1"/>
</dbReference>
<dbReference type="UniPathway" id="UPA00904">
    <property type="reaction ID" value="UER00878"/>
</dbReference>
<dbReference type="EC" id="1.13.11.53" evidence="9"/>
<comment type="cofactor">
    <cofactor evidence="9">
        <name>Fe(2+)</name>
        <dbReference type="ChEBI" id="CHEBI:29033"/>
    </cofactor>
    <text evidence="9">Binds 1 Fe(2+) cation per monomer.</text>
</comment>
<dbReference type="Proteomes" id="UP000093796">
    <property type="component" value="Unassembled WGS sequence"/>
</dbReference>
<dbReference type="InterPro" id="IPR011051">
    <property type="entry name" value="RmlC_Cupin_sf"/>
</dbReference>
<evidence type="ECO:0000256" key="9">
    <source>
        <dbReference type="HAMAP-Rule" id="MF_01682"/>
    </source>
</evidence>
<protein>
    <recommendedName>
        <fullName evidence="9">Acireductone dioxygenase</fullName>
    </recommendedName>
    <alternativeName>
        <fullName evidence="9">1,2-dihydroxy-3-keto-5-methylthiopentene dioxygenase</fullName>
        <shortName evidence="9">DHK-MTPene dioxygenase</shortName>
    </alternativeName>
    <alternativeName>
        <fullName evidence="9">Acireductone dioxygenase (Fe(2+)-requiring)</fullName>
        <shortName evidence="9">ARD'</shortName>
        <shortName evidence="9">Fe-ARD</shortName>
        <ecNumber evidence="9">1.13.11.54</ecNumber>
    </alternativeName>
    <alternativeName>
        <fullName evidence="9">Acireductone dioxygenase (Ni(2+)-requiring)</fullName>
        <shortName evidence="9">ARD</shortName>
        <shortName evidence="9">Ni-ARD</shortName>
        <ecNumber evidence="9">1.13.11.53</ecNumber>
    </alternativeName>
</protein>
<dbReference type="GO" id="GO:0019284">
    <property type="term" value="P:L-methionine salvage from S-adenosylmethionine"/>
    <property type="evidence" value="ECO:0007669"/>
    <property type="project" value="InterPro"/>
</dbReference>
<feature type="binding site" evidence="9">
    <location>
        <position position="97"/>
    </location>
    <ligand>
        <name>Fe(2+)</name>
        <dbReference type="ChEBI" id="CHEBI:29033"/>
    </ligand>
</feature>
<feature type="site" description="May play a role in transmitting local conformational changes" evidence="9">
    <location>
        <position position="102"/>
    </location>
</feature>
<comment type="subunit">
    <text evidence="9">Monomer.</text>
</comment>
<comment type="caution">
    <text evidence="10">The sequence shown here is derived from an EMBL/GenBank/DDBJ whole genome shotgun (WGS) entry which is preliminary data.</text>
</comment>
<dbReference type="SUPFAM" id="SSF51182">
    <property type="entry name" value="RmlC-like cupins"/>
    <property type="match status" value="1"/>
</dbReference>
<evidence type="ECO:0000256" key="7">
    <source>
        <dbReference type="ARBA" id="ARBA00023004"/>
    </source>
</evidence>
<dbReference type="OMA" id="TTHWFDM"/>
<comment type="similarity">
    <text evidence="9">Belongs to the acireductone dioxygenase (ARD) family.</text>
</comment>
<comment type="cofactor">
    <cofactor evidence="9">
        <name>Ni(2+)</name>
        <dbReference type="ChEBI" id="CHEBI:49786"/>
    </cofactor>
    <text evidence="9">Binds 1 nickel ion per monomer.</text>
</comment>
<evidence type="ECO:0000256" key="8">
    <source>
        <dbReference type="ARBA" id="ARBA00023167"/>
    </source>
</evidence>
<dbReference type="CDD" id="cd02232">
    <property type="entry name" value="cupin_ARD"/>
    <property type="match status" value="1"/>
</dbReference>
<keyword evidence="4 9" id="KW-0479">Metal-binding</keyword>
<evidence type="ECO:0000256" key="2">
    <source>
        <dbReference type="ARBA" id="ARBA00022596"/>
    </source>
</evidence>
<keyword evidence="6 9" id="KW-0560">Oxidoreductase</keyword>
<comment type="catalytic activity">
    <reaction evidence="1 9">
        <text>1,2-dihydroxy-5-(methylsulfanyl)pent-1-en-3-one + O2 = 4-methylsulfanyl-2-oxobutanoate + formate + 2 H(+)</text>
        <dbReference type="Rhea" id="RHEA:24504"/>
        <dbReference type="ChEBI" id="CHEBI:15378"/>
        <dbReference type="ChEBI" id="CHEBI:15379"/>
        <dbReference type="ChEBI" id="CHEBI:15740"/>
        <dbReference type="ChEBI" id="CHEBI:16723"/>
        <dbReference type="ChEBI" id="CHEBI:49252"/>
        <dbReference type="EC" id="1.13.11.54"/>
    </reaction>
</comment>
<evidence type="ECO:0000256" key="4">
    <source>
        <dbReference type="ARBA" id="ARBA00022723"/>
    </source>
</evidence>
<evidence type="ECO:0000313" key="11">
    <source>
        <dbReference type="Proteomes" id="UP000093796"/>
    </source>
</evidence>
<dbReference type="GO" id="GO:0005506">
    <property type="term" value="F:iron ion binding"/>
    <property type="evidence" value="ECO:0007669"/>
    <property type="project" value="UniProtKB-UniRule"/>
</dbReference>
<feature type="binding site" evidence="9">
    <location>
        <position position="103"/>
    </location>
    <ligand>
        <name>Ni(2+)</name>
        <dbReference type="ChEBI" id="CHEBI:49786"/>
    </ligand>
</feature>
<comment type="function">
    <text evidence="9">Catalyzes 2 different reactions between oxygene and the acireductone 1,2-dihydroxy-3-keto-5-methylthiopentene (DHK-MTPene) depending upon the metal bound in the active site. Fe-containing acireductone dioxygenase (Fe-ARD) produces formate and 2-keto-4-methylthiobutyrate (KMTB), the alpha-ketoacid precursor of methionine in the methionine recycle pathway. Ni-containing acireductone dioxygenase (Ni-ARD) produces methylthiopropionate, carbon monoxide and formate, and does not lie on the methionine recycle pathway.</text>
</comment>
<dbReference type="HAMAP" id="MF_01682">
    <property type="entry name" value="Salvage_MtnD"/>
    <property type="match status" value="1"/>
</dbReference>
<dbReference type="AlphaFoldDB" id="A0A0K0TBC9"/>
<dbReference type="InterPro" id="IPR023956">
    <property type="entry name" value="ARD_bac"/>
</dbReference>
<dbReference type="Pfam" id="PF03079">
    <property type="entry name" value="ARD"/>
    <property type="match status" value="1"/>
</dbReference>
<feature type="binding site" evidence="9">
    <location>
        <position position="141"/>
    </location>
    <ligand>
        <name>Ni(2+)</name>
        <dbReference type="ChEBI" id="CHEBI:49786"/>
    </ligand>
</feature>
<dbReference type="GO" id="GO:0019509">
    <property type="term" value="P:L-methionine salvage from methylthioadenosine"/>
    <property type="evidence" value="ECO:0007669"/>
    <property type="project" value="UniProtKB-UniRule"/>
</dbReference>
<name>A0A0K0TBC9_ACEPA</name>
<comment type="pathway">
    <text evidence="9">Amino-acid biosynthesis; L-methionine biosynthesis via salvage pathway; L-methionine from S-methyl-5-thio-alpha-D-ribose 1-phosphate: step 5/6.</text>
</comment>
<evidence type="ECO:0000256" key="5">
    <source>
        <dbReference type="ARBA" id="ARBA00022964"/>
    </source>
</evidence>
<evidence type="ECO:0000256" key="1">
    <source>
        <dbReference type="ARBA" id="ARBA00000428"/>
    </source>
</evidence>
<evidence type="ECO:0000313" key="10">
    <source>
        <dbReference type="EMBL" id="OAZ72643.1"/>
    </source>
</evidence>
<dbReference type="InterPro" id="IPR004313">
    <property type="entry name" value="ARD"/>
</dbReference>
<organism evidence="10 11">
    <name type="scientific">Acetobacter pasteurianus</name>
    <name type="common">Acetobacter turbidans</name>
    <dbReference type="NCBI Taxonomy" id="438"/>
    <lineage>
        <taxon>Bacteria</taxon>
        <taxon>Pseudomonadati</taxon>
        <taxon>Pseudomonadota</taxon>
        <taxon>Alphaproteobacteria</taxon>
        <taxon>Acetobacterales</taxon>
        <taxon>Acetobacteraceae</taxon>
        <taxon>Acetobacter</taxon>
    </lineage>
</organism>
<evidence type="ECO:0000256" key="3">
    <source>
        <dbReference type="ARBA" id="ARBA00022605"/>
    </source>
</evidence>
<keyword evidence="5 9" id="KW-0223">Dioxygenase</keyword>
<evidence type="ECO:0000256" key="6">
    <source>
        <dbReference type="ARBA" id="ARBA00023002"/>
    </source>
</evidence>
<accession>A0A0K0TBC9</accession>
<dbReference type="InterPro" id="IPR014710">
    <property type="entry name" value="RmlC-like_jellyroll"/>
</dbReference>
<dbReference type="GO" id="GO:0010309">
    <property type="term" value="F:acireductone dioxygenase [iron(II)-requiring] activity"/>
    <property type="evidence" value="ECO:0007669"/>
    <property type="project" value="UniProtKB-UniRule"/>
</dbReference>
<feature type="binding site" evidence="9">
    <location>
        <position position="141"/>
    </location>
    <ligand>
        <name>Fe(2+)</name>
        <dbReference type="ChEBI" id="CHEBI:29033"/>
    </ligand>
</feature>
<dbReference type="EMBL" id="LYUD01000099">
    <property type="protein sequence ID" value="OAZ72643.1"/>
    <property type="molecule type" value="Genomic_DNA"/>
</dbReference>
<feature type="binding site" evidence="9">
    <location>
        <position position="99"/>
    </location>
    <ligand>
        <name>Ni(2+)</name>
        <dbReference type="ChEBI" id="CHEBI:49786"/>
    </ligand>
</feature>
<dbReference type="PANTHER" id="PTHR23418">
    <property type="entry name" value="ACIREDUCTONE DIOXYGENASE"/>
    <property type="match status" value="1"/>
</dbReference>
<dbReference type="GO" id="GO:0016151">
    <property type="term" value="F:nickel cation binding"/>
    <property type="evidence" value="ECO:0007669"/>
    <property type="project" value="UniProtKB-UniRule"/>
</dbReference>
<feature type="binding site" evidence="9">
    <location>
        <position position="103"/>
    </location>
    <ligand>
        <name>Fe(2+)</name>
        <dbReference type="ChEBI" id="CHEBI:29033"/>
    </ligand>
</feature>
<feature type="binding site" evidence="9">
    <location>
        <position position="99"/>
    </location>
    <ligand>
        <name>Fe(2+)</name>
        <dbReference type="ChEBI" id="CHEBI:29033"/>
    </ligand>
</feature>
<comment type="catalytic activity">
    <reaction evidence="9">
        <text>1,2-dihydroxy-5-(methylsulfanyl)pent-1-en-3-one + O2 = 3-(methylsulfanyl)propanoate + CO + formate + 2 H(+)</text>
        <dbReference type="Rhea" id="RHEA:14161"/>
        <dbReference type="ChEBI" id="CHEBI:15378"/>
        <dbReference type="ChEBI" id="CHEBI:15379"/>
        <dbReference type="ChEBI" id="CHEBI:15740"/>
        <dbReference type="ChEBI" id="CHEBI:17245"/>
        <dbReference type="ChEBI" id="CHEBI:49016"/>
        <dbReference type="ChEBI" id="CHEBI:49252"/>
        <dbReference type="EC" id="1.13.11.53"/>
    </reaction>
</comment>
<feature type="site" description="Important to generate the dianion" evidence="9">
    <location>
        <position position="105"/>
    </location>
</feature>
<dbReference type="PATRIC" id="fig|438.10.peg.1672"/>
<proteinExistence type="inferred from homology"/>
<reference evidence="10 11" key="1">
    <citation type="submission" date="2016-05" db="EMBL/GenBank/DDBJ databases">
        <title>Genome sequencing of Acetobacter pasteurianus strain SRCM100623.</title>
        <authorList>
            <person name="Song Y.R."/>
        </authorList>
    </citation>
    <scope>NUCLEOTIDE SEQUENCE [LARGE SCALE GENOMIC DNA]</scope>
    <source>
        <strain evidence="10 11">SRCM100623</strain>
    </source>
</reference>
<dbReference type="GO" id="GO:0010308">
    <property type="term" value="F:acireductone dioxygenase (Ni2+-requiring) activity"/>
    <property type="evidence" value="ECO:0007669"/>
    <property type="project" value="UniProtKB-UniRule"/>
</dbReference>
<dbReference type="EC" id="1.13.11.54" evidence="9"/>
<dbReference type="Gene3D" id="2.60.120.10">
    <property type="entry name" value="Jelly Rolls"/>
    <property type="match status" value="1"/>
</dbReference>
<keyword evidence="2 9" id="KW-0533">Nickel</keyword>
<sequence length="181" mass="20343">MSSLTVYKDTTPEHPVLQTQDPAEMARVLAPLGVRFERWEGPQIPPRDADEQAVLDVYGPFLDKLMGETGAGSADVLRVSPSTPNREALRDKFLSEHTHSEDEIRFFVHGSGHFILHIAGYVYDVECTQTDLISVPEGTKHWFDAGPEPDMVTLRIFTHKEGWVARYTGTDIARQFPSYAN</sequence>